<feature type="domain" description="Glycerol-3-phosphate dehydrogenase NAD-dependent N-terminal" evidence="13">
    <location>
        <begin position="4"/>
        <end position="152"/>
    </location>
</feature>
<dbReference type="GO" id="GO:0008654">
    <property type="term" value="P:phospholipid biosynthetic process"/>
    <property type="evidence" value="ECO:0007669"/>
    <property type="project" value="UniProtKB-KW"/>
</dbReference>
<dbReference type="PANTHER" id="PTHR11728">
    <property type="entry name" value="GLYCEROL-3-PHOSPHATE DEHYDROGENASE"/>
    <property type="match status" value="1"/>
</dbReference>
<feature type="binding site" evidence="9">
    <location>
        <position position="105"/>
    </location>
    <ligand>
        <name>substrate</name>
    </ligand>
</feature>
<sequence>MANILIIGSGAFGTALSQPLIDNNNNVYFYSKNQEVSKQIMNGNHPLFPNIKIKPPKKCFNNYDEAFNNNIDIVLLCAPSKSLISIYEDIKKYLNENIIIINTAKGLNPSSKKGVWSELFGIDETKKYALIVGPSFAEDVLNKHKTIINVVSSSFDVAKYVMSIFNNNYFKLVYFDDENVASLCSSLKNALAIGLGLVSFLDNSMNTHSAFLTIGLSEIQKLISTLTGNNKNQILDFFGVGDIFLTCSSDMSRNYRFGYQLGQFGLKQTIEQLNKQTVEGYRTIEYINKCIETHKINLPLFSSLYEICYKEKDPKIFLDLVWNKIN</sequence>
<proteinExistence type="inferred from homology"/>
<comment type="similarity">
    <text evidence="1 11">Belongs to the NAD-dependent glycerol-3-phosphate dehydrogenase family.</text>
</comment>
<dbReference type="InterPro" id="IPR006109">
    <property type="entry name" value="G3P_DH_NAD-dep_C"/>
</dbReference>
<dbReference type="Pfam" id="PF07479">
    <property type="entry name" value="NAD_Gly3P_dh_C"/>
    <property type="match status" value="1"/>
</dbReference>
<dbReference type="InterPro" id="IPR011128">
    <property type="entry name" value="G3P_DH_NAD-dep_N"/>
</dbReference>
<evidence type="ECO:0000256" key="10">
    <source>
        <dbReference type="PIRSR" id="PIRSR000114-3"/>
    </source>
</evidence>
<dbReference type="InterPro" id="IPR006168">
    <property type="entry name" value="G3P_DH_NAD-dep"/>
</dbReference>
<evidence type="ECO:0000256" key="5">
    <source>
        <dbReference type="ARBA" id="ARBA00023098"/>
    </source>
</evidence>
<feature type="binding site" evidence="10">
    <location>
        <position position="253"/>
    </location>
    <ligand>
        <name>NAD(+)</name>
        <dbReference type="ChEBI" id="CHEBI:57540"/>
    </ligand>
</feature>
<dbReference type="InterPro" id="IPR013328">
    <property type="entry name" value="6PGD_dom2"/>
</dbReference>
<dbReference type="Pfam" id="PF01210">
    <property type="entry name" value="NAD_Gly3P_dh_N"/>
    <property type="match status" value="1"/>
</dbReference>
<keyword evidence="7" id="KW-1208">Phospholipid metabolism</keyword>
<dbReference type="PIRSF" id="PIRSF000114">
    <property type="entry name" value="Glycerol-3-P_dh"/>
    <property type="match status" value="1"/>
</dbReference>
<protein>
    <recommendedName>
        <fullName evidence="12">Glycerol-3-phosphate dehydrogenase</fullName>
        <ecNumber evidence="12">1.1.1.94</ecNumber>
    </recommendedName>
</protein>
<keyword evidence="5" id="KW-0443">Lipid metabolism</keyword>
<evidence type="ECO:0000256" key="2">
    <source>
        <dbReference type="ARBA" id="ARBA00022516"/>
    </source>
</evidence>
<feature type="binding site" evidence="9">
    <location>
        <begin position="253"/>
        <end position="254"/>
    </location>
    <ligand>
        <name>substrate</name>
    </ligand>
</feature>
<evidence type="ECO:0000256" key="8">
    <source>
        <dbReference type="PIRSR" id="PIRSR000114-1"/>
    </source>
</evidence>
<evidence type="ECO:0000256" key="1">
    <source>
        <dbReference type="ARBA" id="ARBA00011009"/>
    </source>
</evidence>
<dbReference type="GO" id="GO:0047952">
    <property type="term" value="F:glycerol-3-phosphate dehydrogenase [NAD(P)+] activity"/>
    <property type="evidence" value="ECO:0007669"/>
    <property type="project" value="UniProtKB-EC"/>
</dbReference>
<evidence type="ECO:0000256" key="7">
    <source>
        <dbReference type="ARBA" id="ARBA00023264"/>
    </source>
</evidence>
<evidence type="ECO:0000256" key="12">
    <source>
        <dbReference type="RuleBase" id="RU000439"/>
    </source>
</evidence>
<keyword evidence="3 11" id="KW-0560">Oxidoreductase</keyword>
<evidence type="ECO:0000259" key="14">
    <source>
        <dbReference type="Pfam" id="PF07479"/>
    </source>
</evidence>
<dbReference type="Proteomes" id="UP000824247">
    <property type="component" value="Unassembled WGS sequence"/>
</dbReference>
<dbReference type="GO" id="GO:0046168">
    <property type="term" value="P:glycerol-3-phosphate catabolic process"/>
    <property type="evidence" value="ECO:0007669"/>
    <property type="project" value="InterPro"/>
</dbReference>
<dbReference type="EC" id="1.1.1.94" evidence="12"/>
<dbReference type="EMBL" id="JAHLFM010000034">
    <property type="protein sequence ID" value="MBU3830960.1"/>
    <property type="molecule type" value="Genomic_DNA"/>
</dbReference>
<evidence type="ECO:0000256" key="4">
    <source>
        <dbReference type="ARBA" id="ARBA00023027"/>
    </source>
</evidence>
<feature type="active site" description="Proton acceptor" evidence="8">
    <location>
        <position position="188"/>
    </location>
</feature>
<feature type="domain" description="Glycerol-3-phosphate dehydrogenase NAD-dependent C-terminal" evidence="14">
    <location>
        <begin position="181"/>
        <end position="317"/>
    </location>
</feature>
<evidence type="ECO:0000259" key="13">
    <source>
        <dbReference type="Pfam" id="PF01210"/>
    </source>
</evidence>
<dbReference type="InterPro" id="IPR008927">
    <property type="entry name" value="6-PGluconate_DH-like_C_sf"/>
</dbReference>
<keyword evidence="4 10" id="KW-0520">NAD</keyword>
<dbReference type="SUPFAM" id="SSF51735">
    <property type="entry name" value="NAD(P)-binding Rossmann-fold domains"/>
    <property type="match status" value="1"/>
</dbReference>
<dbReference type="PANTHER" id="PTHR11728:SF1">
    <property type="entry name" value="GLYCEROL-3-PHOSPHATE DEHYDROGENASE [NAD(+)] 2, CHLOROPLASTIC"/>
    <property type="match status" value="1"/>
</dbReference>
<dbReference type="SUPFAM" id="SSF48179">
    <property type="entry name" value="6-phosphogluconate dehydrogenase C-terminal domain-like"/>
    <property type="match status" value="1"/>
</dbReference>
<organism evidence="15 16">
    <name type="scientific">Candidatus Ureaplasma intestinipullorum</name>
    <dbReference type="NCBI Taxonomy" id="2838770"/>
    <lineage>
        <taxon>Bacteria</taxon>
        <taxon>Bacillati</taxon>
        <taxon>Mycoplasmatota</taxon>
        <taxon>Mycoplasmoidales</taxon>
        <taxon>Mycoplasmoidaceae</taxon>
        <taxon>Ureaplasma</taxon>
    </lineage>
</organism>
<evidence type="ECO:0000256" key="3">
    <source>
        <dbReference type="ARBA" id="ARBA00023002"/>
    </source>
</evidence>
<dbReference type="AlphaFoldDB" id="A0A9E2NW55"/>
<comment type="catalytic activity">
    <reaction evidence="12">
        <text>sn-glycerol 3-phosphate + NADP(+) = dihydroxyacetone phosphate + NADPH + H(+)</text>
        <dbReference type="Rhea" id="RHEA:11096"/>
        <dbReference type="ChEBI" id="CHEBI:15378"/>
        <dbReference type="ChEBI" id="CHEBI:57597"/>
        <dbReference type="ChEBI" id="CHEBI:57642"/>
        <dbReference type="ChEBI" id="CHEBI:57783"/>
        <dbReference type="ChEBI" id="CHEBI:58349"/>
        <dbReference type="EC" id="1.1.1.94"/>
    </reaction>
</comment>
<evidence type="ECO:0000313" key="15">
    <source>
        <dbReference type="EMBL" id="MBU3830960.1"/>
    </source>
</evidence>
<keyword evidence="2" id="KW-0444">Lipid biosynthesis</keyword>
<name>A0A9E2NW55_9BACT</name>
<comment type="caution">
    <text evidence="15">The sequence shown here is derived from an EMBL/GenBank/DDBJ whole genome shotgun (WGS) entry which is preliminary data.</text>
</comment>
<feature type="binding site" evidence="10">
    <location>
        <position position="137"/>
    </location>
    <ligand>
        <name>NAD(+)</name>
        <dbReference type="ChEBI" id="CHEBI:57540"/>
    </ligand>
</feature>
<dbReference type="GO" id="GO:0005975">
    <property type="term" value="P:carbohydrate metabolic process"/>
    <property type="evidence" value="ECO:0007669"/>
    <property type="project" value="InterPro"/>
</dbReference>
<evidence type="ECO:0000256" key="9">
    <source>
        <dbReference type="PIRSR" id="PIRSR000114-2"/>
    </source>
</evidence>
<dbReference type="GO" id="GO:0005829">
    <property type="term" value="C:cytosol"/>
    <property type="evidence" value="ECO:0007669"/>
    <property type="project" value="TreeGrafter"/>
</dbReference>
<reference evidence="15" key="2">
    <citation type="submission" date="2021-04" db="EMBL/GenBank/DDBJ databases">
        <authorList>
            <person name="Gilroy R."/>
        </authorList>
    </citation>
    <scope>NUCLEOTIDE SEQUENCE</scope>
    <source>
        <strain evidence="15">A5-1222</strain>
    </source>
</reference>
<evidence type="ECO:0000256" key="11">
    <source>
        <dbReference type="RuleBase" id="RU000437"/>
    </source>
</evidence>
<dbReference type="InterPro" id="IPR036291">
    <property type="entry name" value="NAD(P)-bd_dom_sf"/>
</dbReference>
<evidence type="ECO:0000256" key="6">
    <source>
        <dbReference type="ARBA" id="ARBA00023209"/>
    </source>
</evidence>
<evidence type="ECO:0000313" key="16">
    <source>
        <dbReference type="Proteomes" id="UP000824247"/>
    </source>
</evidence>
<reference evidence="15" key="1">
    <citation type="journal article" date="2021" name="PeerJ">
        <title>Extensive microbial diversity within the chicken gut microbiome revealed by metagenomics and culture.</title>
        <authorList>
            <person name="Gilroy R."/>
            <person name="Ravi A."/>
            <person name="Getino M."/>
            <person name="Pursley I."/>
            <person name="Horton D.L."/>
            <person name="Alikhan N.F."/>
            <person name="Baker D."/>
            <person name="Gharbi K."/>
            <person name="Hall N."/>
            <person name="Watson M."/>
            <person name="Adriaenssens E.M."/>
            <person name="Foster-Nyarko E."/>
            <person name="Jarju S."/>
            <person name="Secka A."/>
            <person name="Antonio M."/>
            <person name="Oren A."/>
            <person name="Chaudhuri R.R."/>
            <person name="La Ragione R."/>
            <person name="Hildebrand F."/>
            <person name="Pallen M.J."/>
        </authorList>
    </citation>
    <scope>NUCLEOTIDE SEQUENCE</scope>
    <source>
        <strain evidence="15">A5-1222</strain>
    </source>
</reference>
<feature type="binding site" evidence="10">
    <location>
        <begin position="8"/>
        <end position="13"/>
    </location>
    <ligand>
        <name>NAD(+)</name>
        <dbReference type="ChEBI" id="CHEBI:57540"/>
    </ligand>
</feature>
<keyword evidence="6" id="KW-0594">Phospholipid biosynthesis</keyword>
<dbReference type="Gene3D" id="1.10.1040.10">
    <property type="entry name" value="N-(1-d-carboxylethyl)-l-norvaline Dehydrogenase, domain 2"/>
    <property type="match status" value="1"/>
</dbReference>
<dbReference type="PRINTS" id="PR00077">
    <property type="entry name" value="GPDHDRGNASE"/>
</dbReference>
<accession>A0A9E2NW55</accession>
<dbReference type="GO" id="GO:0051287">
    <property type="term" value="F:NAD binding"/>
    <property type="evidence" value="ECO:0007669"/>
    <property type="project" value="InterPro"/>
</dbReference>
<gene>
    <name evidence="15" type="ORF">H9897_02285</name>
</gene>
<dbReference type="Gene3D" id="3.40.50.720">
    <property type="entry name" value="NAD(P)-binding Rossmann-like Domain"/>
    <property type="match status" value="1"/>
</dbReference>